<accession>A0A821KNC3</accession>
<organism evidence="1 2">
    <name type="scientific">Rotaria socialis</name>
    <dbReference type="NCBI Taxonomy" id="392032"/>
    <lineage>
        <taxon>Eukaryota</taxon>
        <taxon>Metazoa</taxon>
        <taxon>Spiralia</taxon>
        <taxon>Gnathifera</taxon>
        <taxon>Rotifera</taxon>
        <taxon>Eurotatoria</taxon>
        <taxon>Bdelloidea</taxon>
        <taxon>Philodinida</taxon>
        <taxon>Philodinidae</taxon>
        <taxon>Rotaria</taxon>
    </lineage>
</organism>
<name>A0A821KNC3_9BILA</name>
<reference evidence="1" key="1">
    <citation type="submission" date="2021-02" db="EMBL/GenBank/DDBJ databases">
        <authorList>
            <person name="Nowell W R."/>
        </authorList>
    </citation>
    <scope>NUCLEOTIDE SEQUENCE</scope>
</reference>
<feature type="non-terminal residue" evidence="1">
    <location>
        <position position="1"/>
    </location>
</feature>
<proteinExistence type="predicted"/>
<comment type="caution">
    <text evidence="1">The sequence shown here is derived from an EMBL/GenBank/DDBJ whole genome shotgun (WGS) entry which is preliminary data.</text>
</comment>
<dbReference type="AlphaFoldDB" id="A0A821KNC3"/>
<keyword evidence="2" id="KW-1185">Reference proteome</keyword>
<evidence type="ECO:0000313" key="1">
    <source>
        <dbReference type="EMBL" id="CAF4740768.1"/>
    </source>
</evidence>
<sequence>TTVNELDTTLNDILTQTAYMRKHLIEMDESRAMMETLTTKIRGEIQTAEADLAHENYNFGLVEVGEQEVVKVLQECLQRQSSADSLNKDLYKERSNYLSDKKVAIQKALLHNQELASSYRKTLYAYYGMKTCLMGKLEQRLDAV</sequence>
<evidence type="ECO:0000313" key="2">
    <source>
        <dbReference type="Proteomes" id="UP000663873"/>
    </source>
</evidence>
<dbReference type="Proteomes" id="UP000663873">
    <property type="component" value="Unassembled WGS sequence"/>
</dbReference>
<gene>
    <name evidence="1" type="ORF">UJA718_LOCUS38360</name>
</gene>
<feature type="non-terminal residue" evidence="1">
    <location>
        <position position="144"/>
    </location>
</feature>
<protein>
    <submittedName>
        <fullName evidence="1">Uncharacterized protein</fullName>
    </submittedName>
</protein>
<dbReference type="EMBL" id="CAJOBP010039185">
    <property type="protein sequence ID" value="CAF4740768.1"/>
    <property type="molecule type" value="Genomic_DNA"/>
</dbReference>